<name>A0A255YQ58_9PROT</name>
<keyword evidence="2" id="KW-0969">Cilium</keyword>
<dbReference type="EMBL" id="NOXU01000032">
    <property type="protein sequence ID" value="OYQ31366.1"/>
    <property type="molecule type" value="Genomic_DNA"/>
</dbReference>
<gene>
    <name evidence="2" type="ORF">CHU95_19585</name>
</gene>
<proteinExistence type="predicted"/>
<evidence type="ECO:0000313" key="3">
    <source>
        <dbReference type="Proteomes" id="UP000216998"/>
    </source>
</evidence>
<feature type="compositionally biased region" description="Polar residues" evidence="1">
    <location>
        <begin position="1"/>
        <end position="11"/>
    </location>
</feature>
<comment type="caution">
    <text evidence="2">The sequence shown here is derived from an EMBL/GenBank/DDBJ whole genome shotgun (WGS) entry which is preliminary data.</text>
</comment>
<protein>
    <submittedName>
        <fullName evidence="2">Flagellar assembly protein FliX</fullName>
    </submittedName>
</protein>
<organism evidence="2 3">
    <name type="scientific">Niveispirillum lacus</name>
    <dbReference type="NCBI Taxonomy" id="1981099"/>
    <lineage>
        <taxon>Bacteria</taxon>
        <taxon>Pseudomonadati</taxon>
        <taxon>Pseudomonadota</taxon>
        <taxon>Alphaproteobacteria</taxon>
        <taxon>Rhodospirillales</taxon>
        <taxon>Azospirillaceae</taxon>
        <taxon>Niveispirillum</taxon>
    </lineage>
</organism>
<keyword evidence="2" id="KW-0966">Cell projection</keyword>
<sequence>MKIEGPSSTRPGQVKKATRSAGGEFARHIQGGDEDDGVSRSSGPQGLSGINPLFALQEVDDALSGKKRKAQARGEDILDRLDEIRLGLLLGTIPLEKLHELSRILQNRIGELDDPALQQVLDEIDLRAQVEIAKLTPQA</sequence>
<feature type="region of interest" description="Disordered" evidence="1">
    <location>
        <begin position="1"/>
        <end position="50"/>
    </location>
</feature>
<dbReference type="Proteomes" id="UP000216998">
    <property type="component" value="Unassembled WGS sequence"/>
</dbReference>
<dbReference type="RefSeq" id="WP_094458041.1">
    <property type="nucleotide sequence ID" value="NZ_NOXU01000032.1"/>
</dbReference>
<keyword evidence="2" id="KW-0282">Flagellum</keyword>
<dbReference type="GO" id="GO:0044781">
    <property type="term" value="P:bacterial-type flagellum organization"/>
    <property type="evidence" value="ECO:0007669"/>
    <property type="project" value="InterPro"/>
</dbReference>
<accession>A0A255YQ58</accession>
<dbReference type="InterPro" id="IPR019704">
    <property type="entry name" value="Flagellar_assmbl_FliX_class2"/>
</dbReference>
<reference evidence="2 3" key="1">
    <citation type="submission" date="2017-07" db="EMBL/GenBank/DDBJ databases">
        <title>Niveispirillum cyanobacteriorum sp. nov., isolated from cyanobacterial aggregates in a eutrophic lake.</title>
        <authorList>
            <person name="Cai H."/>
        </authorList>
    </citation>
    <scope>NUCLEOTIDE SEQUENCE [LARGE SCALE GENOMIC DNA]</scope>
    <source>
        <strain evidence="3">TH1-14</strain>
    </source>
</reference>
<keyword evidence="3" id="KW-1185">Reference proteome</keyword>
<dbReference type="AlphaFoldDB" id="A0A255YQ58"/>
<evidence type="ECO:0000256" key="1">
    <source>
        <dbReference type="SAM" id="MobiDB-lite"/>
    </source>
</evidence>
<evidence type="ECO:0000313" key="2">
    <source>
        <dbReference type="EMBL" id="OYQ31366.1"/>
    </source>
</evidence>
<dbReference type="Pfam" id="PF10768">
    <property type="entry name" value="FliX"/>
    <property type="match status" value="1"/>
</dbReference>
<dbReference type="OrthoDB" id="8005693at2"/>